<protein>
    <recommendedName>
        <fullName evidence="2">ROK family protein</fullName>
    </recommendedName>
</protein>
<sequence length="52" mass="5425">MRSINNLKHGLPVLAIDLGGTKIISALVSPDGQLIAKERSLTLADEGQASVI</sequence>
<feature type="non-terminal residue" evidence="1">
    <location>
        <position position="52"/>
    </location>
</feature>
<name>X1Q7W4_9ZZZZ</name>
<comment type="caution">
    <text evidence="1">The sequence shown here is derived from an EMBL/GenBank/DDBJ whole genome shotgun (WGS) entry which is preliminary data.</text>
</comment>
<dbReference type="EMBL" id="BARV01044906">
    <property type="protein sequence ID" value="GAI64323.1"/>
    <property type="molecule type" value="Genomic_DNA"/>
</dbReference>
<dbReference type="Gene3D" id="3.30.420.40">
    <property type="match status" value="1"/>
</dbReference>
<evidence type="ECO:0008006" key="2">
    <source>
        <dbReference type="Google" id="ProtNLM"/>
    </source>
</evidence>
<dbReference type="InterPro" id="IPR043129">
    <property type="entry name" value="ATPase_NBD"/>
</dbReference>
<reference evidence="1" key="1">
    <citation type="journal article" date="2014" name="Front. Microbiol.">
        <title>High frequency of phylogenetically diverse reductive dehalogenase-homologous genes in deep subseafloor sedimentary metagenomes.</title>
        <authorList>
            <person name="Kawai M."/>
            <person name="Futagami T."/>
            <person name="Toyoda A."/>
            <person name="Takaki Y."/>
            <person name="Nishi S."/>
            <person name="Hori S."/>
            <person name="Arai W."/>
            <person name="Tsubouchi T."/>
            <person name="Morono Y."/>
            <person name="Uchiyama I."/>
            <person name="Ito T."/>
            <person name="Fujiyama A."/>
            <person name="Inagaki F."/>
            <person name="Takami H."/>
        </authorList>
    </citation>
    <scope>NUCLEOTIDE SEQUENCE</scope>
    <source>
        <strain evidence="1">Expedition CK06-06</strain>
    </source>
</reference>
<evidence type="ECO:0000313" key="1">
    <source>
        <dbReference type="EMBL" id="GAI64323.1"/>
    </source>
</evidence>
<dbReference type="SUPFAM" id="SSF53067">
    <property type="entry name" value="Actin-like ATPase domain"/>
    <property type="match status" value="1"/>
</dbReference>
<gene>
    <name evidence="1" type="ORF">S06H3_66147</name>
</gene>
<accession>X1Q7W4</accession>
<organism evidence="1">
    <name type="scientific">marine sediment metagenome</name>
    <dbReference type="NCBI Taxonomy" id="412755"/>
    <lineage>
        <taxon>unclassified sequences</taxon>
        <taxon>metagenomes</taxon>
        <taxon>ecological metagenomes</taxon>
    </lineage>
</organism>
<proteinExistence type="predicted"/>
<dbReference type="AlphaFoldDB" id="X1Q7W4"/>